<dbReference type="HOGENOM" id="CLU_143433_4_0_9"/>
<comment type="caution">
    <text evidence="8">The sequence shown here is derived from an EMBL/GenBank/DDBJ whole genome shotgun (WGS) entry which is preliminary data.</text>
</comment>
<dbReference type="STRING" id="862517.HMPREF9225_1845"/>
<evidence type="ECO:0000256" key="4">
    <source>
        <dbReference type="ARBA" id="ARBA00022989"/>
    </source>
</evidence>
<evidence type="ECO:0000256" key="5">
    <source>
        <dbReference type="ARBA" id="ARBA00023136"/>
    </source>
</evidence>
<keyword evidence="4 6" id="KW-1133">Transmembrane helix</keyword>
<evidence type="ECO:0000256" key="2">
    <source>
        <dbReference type="ARBA" id="ARBA00022475"/>
    </source>
</evidence>
<dbReference type="GO" id="GO:0005886">
    <property type="term" value="C:plasma membrane"/>
    <property type="evidence" value="ECO:0007669"/>
    <property type="project" value="UniProtKB-SubCell"/>
</dbReference>
<evidence type="ECO:0000256" key="1">
    <source>
        <dbReference type="ARBA" id="ARBA00004162"/>
    </source>
</evidence>
<keyword evidence="2" id="KW-1003">Cell membrane</keyword>
<feature type="domain" description="Phage shock protein PspC N-terminal" evidence="7">
    <location>
        <begin position="2"/>
        <end position="58"/>
    </location>
</feature>
<gene>
    <name evidence="8" type="primary">pspC</name>
    <name evidence="8" type="ORF">HMPREF9225_1845</name>
</gene>
<keyword evidence="5 6" id="KW-0472">Membrane</keyword>
<dbReference type="PANTHER" id="PTHR33885:SF3">
    <property type="entry name" value="PHAGE SHOCK PROTEIN C"/>
    <property type="match status" value="1"/>
</dbReference>
<dbReference type="InterPro" id="IPR052027">
    <property type="entry name" value="PspC"/>
</dbReference>
<sequence>MNLHRSSTDRVFAGVCGGIAETFNLDSSTVRLITVLLILFGGMSLWIYIVAALLLPLE</sequence>
<evidence type="ECO:0000313" key="9">
    <source>
        <dbReference type="Proteomes" id="UP000003280"/>
    </source>
</evidence>
<evidence type="ECO:0000256" key="6">
    <source>
        <dbReference type="SAM" id="Phobius"/>
    </source>
</evidence>
<keyword evidence="3 6" id="KW-0812">Transmembrane</keyword>
<dbReference type="Pfam" id="PF04024">
    <property type="entry name" value="PspC"/>
    <property type="match status" value="1"/>
</dbReference>
<dbReference type="EMBL" id="AEEH01000053">
    <property type="protein sequence ID" value="EFM24424.1"/>
    <property type="molecule type" value="Genomic_DNA"/>
</dbReference>
<dbReference type="AlphaFoldDB" id="E0NNV6"/>
<evidence type="ECO:0000256" key="3">
    <source>
        <dbReference type="ARBA" id="ARBA00022692"/>
    </source>
</evidence>
<protein>
    <submittedName>
        <fullName evidence="8">PspC domain protein</fullName>
    </submittedName>
</protein>
<reference evidence="8 9" key="1">
    <citation type="submission" date="2010-07" db="EMBL/GenBank/DDBJ databases">
        <authorList>
            <person name="Muzny D."/>
            <person name="Qin X."/>
            <person name="Deng J."/>
            <person name="Jiang H."/>
            <person name="Liu Y."/>
            <person name="Qu J."/>
            <person name="Song X.-Z."/>
            <person name="Zhang L."/>
            <person name="Thornton R."/>
            <person name="Coyle M."/>
            <person name="Francisco L."/>
            <person name="Jackson L."/>
            <person name="Javaid M."/>
            <person name="Korchina V."/>
            <person name="Kovar C."/>
            <person name="Mata R."/>
            <person name="Mathew T."/>
            <person name="Ngo R."/>
            <person name="Nguyen L."/>
            <person name="Nguyen N."/>
            <person name="Okwuonu G."/>
            <person name="Ongeri F."/>
            <person name="Pham C."/>
            <person name="Simmons D."/>
            <person name="Wilczek-Boney K."/>
            <person name="Hale W."/>
            <person name="Jakkamsetti A."/>
            <person name="Pham P."/>
            <person name="Ruth R."/>
            <person name="San Lucas F."/>
            <person name="Warren J."/>
            <person name="Zhang J."/>
            <person name="Zhao Z."/>
            <person name="Zhou C."/>
            <person name="Zhu D."/>
            <person name="Lee S."/>
            <person name="Bess C."/>
            <person name="Blankenburg K."/>
            <person name="Forbes L."/>
            <person name="Fu Q."/>
            <person name="Gubbala S."/>
            <person name="Hirani K."/>
            <person name="Jayaseelan J.C."/>
            <person name="Lara F."/>
            <person name="Munidasa M."/>
            <person name="Palculict T."/>
            <person name="Patil S."/>
            <person name="Pu L.-L."/>
            <person name="Saada N."/>
            <person name="Tang L."/>
            <person name="Weissenberger G."/>
            <person name="Zhu Y."/>
            <person name="Hemphill L."/>
            <person name="Shang Y."/>
            <person name="Youmans B."/>
            <person name="Ayvaz T."/>
            <person name="Ross M."/>
            <person name="Santibanez J."/>
            <person name="Aqrawi P."/>
            <person name="Gross S."/>
            <person name="Joshi V."/>
            <person name="Fowler G."/>
            <person name="Nazareth L."/>
            <person name="Reid J."/>
            <person name="Worley K."/>
            <person name="Petrosino J."/>
            <person name="Highlander S."/>
            <person name="Gibbs R."/>
        </authorList>
    </citation>
    <scope>NUCLEOTIDE SEQUENCE [LARGE SCALE GENOMIC DNA]</scope>
    <source>
        <strain evidence="8 9">ATCC BAA-1640</strain>
    </source>
</reference>
<dbReference type="PANTHER" id="PTHR33885">
    <property type="entry name" value="PHAGE SHOCK PROTEIN C"/>
    <property type="match status" value="1"/>
</dbReference>
<dbReference type="InterPro" id="IPR007168">
    <property type="entry name" value="Phageshock_PspC_N"/>
</dbReference>
<organism evidence="8 9">
    <name type="scientific">Peptoniphilus duerdenii ATCC BAA-1640</name>
    <dbReference type="NCBI Taxonomy" id="862517"/>
    <lineage>
        <taxon>Bacteria</taxon>
        <taxon>Bacillati</taxon>
        <taxon>Bacillota</taxon>
        <taxon>Tissierellia</taxon>
        <taxon>Tissierellales</taxon>
        <taxon>Peptoniphilaceae</taxon>
        <taxon>Peptoniphilus</taxon>
    </lineage>
</organism>
<dbReference type="eggNOG" id="COG1983">
    <property type="taxonomic scope" value="Bacteria"/>
</dbReference>
<name>E0NNV6_9FIRM</name>
<feature type="transmembrane region" description="Helical" evidence="6">
    <location>
        <begin position="32"/>
        <end position="55"/>
    </location>
</feature>
<dbReference type="RefSeq" id="WP_008902620.1">
    <property type="nucleotide sequence ID" value="NZ_GL397071.1"/>
</dbReference>
<dbReference type="Proteomes" id="UP000003280">
    <property type="component" value="Unassembled WGS sequence"/>
</dbReference>
<proteinExistence type="predicted"/>
<accession>E0NNV6</accession>
<keyword evidence="9" id="KW-1185">Reference proteome</keyword>
<evidence type="ECO:0000259" key="7">
    <source>
        <dbReference type="Pfam" id="PF04024"/>
    </source>
</evidence>
<comment type="subcellular location">
    <subcellularLocation>
        <location evidence="1">Cell membrane</location>
        <topology evidence="1">Single-pass membrane protein</topology>
    </subcellularLocation>
</comment>
<evidence type="ECO:0000313" key="8">
    <source>
        <dbReference type="EMBL" id="EFM24424.1"/>
    </source>
</evidence>